<dbReference type="Pfam" id="PF13440">
    <property type="entry name" value="Polysacc_synt_3"/>
    <property type="match status" value="1"/>
</dbReference>
<dbReference type="EMBL" id="VFRP01000017">
    <property type="protein sequence ID" value="TPE49163.1"/>
    <property type="molecule type" value="Genomic_DNA"/>
</dbReference>
<accession>A0A501WH07</accession>
<evidence type="ECO:0000256" key="5">
    <source>
        <dbReference type="ARBA" id="ARBA00022989"/>
    </source>
</evidence>
<evidence type="ECO:0000256" key="4">
    <source>
        <dbReference type="ARBA" id="ARBA00022692"/>
    </source>
</evidence>
<feature type="transmembrane region" description="Helical" evidence="7">
    <location>
        <begin position="274"/>
        <end position="296"/>
    </location>
</feature>
<proteinExistence type="inferred from homology"/>
<evidence type="ECO:0000256" key="3">
    <source>
        <dbReference type="ARBA" id="ARBA00022475"/>
    </source>
</evidence>
<dbReference type="GO" id="GO:0005886">
    <property type="term" value="C:plasma membrane"/>
    <property type="evidence" value="ECO:0007669"/>
    <property type="project" value="UniProtKB-SubCell"/>
</dbReference>
<comment type="similarity">
    <text evidence="2">Belongs to the polysaccharide synthase family.</text>
</comment>
<comment type="subcellular location">
    <subcellularLocation>
        <location evidence="1">Cell membrane</location>
        <topology evidence="1">Multi-pass membrane protein</topology>
    </subcellularLocation>
</comment>
<feature type="transmembrane region" description="Helical" evidence="7">
    <location>
        <begin position="350"/>
        <end position="369"/>
    </location>
</feature>
<evidence type="ECO:0000256" key="6">
    <source>
        <dbReference type="ARBA" id="ARBA00023136"/>
    </source>
</evidence>
<dbReference type="OrthoDB" id="9770347at2"/>
<sequence>MAWTSLAMGSQAVLQLAALVILSRLLPPAQFGLFSAAMVVAGLCAIFYELGVGPAIVQRPELEPRHIRAGFTLSVALSLAVGLLVWLGAPAIASLFRIPDLEPVARIMALAFPLQGISTVAQSLAQRNLRFGWLALVDTAAFAAGYLLVAPALTLLHAGVWALVGAYLAQQTLRAILLLIGQPHAKRPLLEAAATRELLYFGAGFTLARIGNYIAGQGDNLVVGRWLGQQALGFYAHAYQLMATPALMLGQVLDRVLFPAMALVQAEPARLIRAYRGGVFTCALVILPTSMVIFILADEIVLLLLGPAWAGVADPLRILAWAMLFRASYKMSDTIARATGAVYARAWRQALFAAAVIGFSVIGQAWGLGGVACGVFAALAVNFLTMASLSLRLTGMGWADFARAHLPGIVLAILVGVTGALAADWLRAAQAGALLTVAGTAGLGGITGAAALFLRPGFFMGPDGERLLRAVSNVIRPKQLGEVGE</sequence>
<evidence type="ECO:0000256" key="1">
    <source>
        <dbReference type="ARBA" id="ARBA00004651"/>
    </source>
</evidence>
<dbReference type="CDD" id="cd13127">
    <property type="entry name" value="MATE_tuaB_like"/>
    <property type="match status" value="1"/>
</dbReference>
<dbReference type="Proteomes" id="UP000319255">
    <property type="component" value="Unassembled WGS sequence"/>
</dbReference>
<dbReference type="AlphaFoldDB" id="A0A501WH07"/>
<protein>
    <submittedName>
        <fullName evidence="8">Lipopolysaccharide biosynthesis protein</fullName>
    </submittedName>
</protein>
<feature type="transmembrane region" description="Helical" evidence="7">
    <location>
        <begin position="38"/>
        <end position="57"/>
    </location>
</feature>
<feature type="transmembrane region" description="Helical" evidence="7">
    <location>
        <begin position="406"/>
        <end position="426"/>
    </location>
</feature>
<reference evidence="8 9" key="1">
    <citation type="submission" date="2019-06" db="EMBL/GenBank/DDBJ databases">
        <title>A novel bacterium of genus Amaricoccus, isolated from marine sediment.</title>
        <authorList>
            <person name="Huang H."/>
            <person name="Mo K."/>
            <person name="Hu Y."/>
        </authorList>
    </citation>
    <scope>NUCLEOTIDE SEQUENCE [LARGE SCALE GENOMIC DNA]</scope>
    <source>
        <strain evidence="8 9">HB172011</strain>
    </source>
</reference>
<keyword evidence="6 7" id="KW-0472">Membrane</keyword>
<feature type="transmembrane region" description="Helical" evidence="7">
    <location>
        <begin position="432"/>
        <end position="454"/>
    </location>
</feature>
<name>A0A501WH07_9RHOB</name>
<dbReference type="PANTHER" id="PTHR30250">
    <property type="entry name" value="PST FAMILY PREDICTED COLANIC ACID TRANSPORTER"/>
    <property type="match status" value="1"/>
</dbReference>
<evidence type="ECO:0000256" key="2">
    <source>
        <dbReference type="ARBA" id="ARBA00007430"/>
    </source>
</evidence>
<organism evidence="8 9">
    <name type="scientific">Amaricoccus solimangrovi</name>
    <dbReference type="NCBI Taxonomy" id="2589815"/>
    <lineage>
        <taxon>Bacteria</taxon>
        <taxon>Pseudomonadati</taxon>
        <taxon>Pseudomonadota</taxon>
        <taxon>Alphaproteobacteria</taxon>
        <taxon>Rhodobacterales</taxon>
        <taxon>Paracoccaceae</taxon>
        <taxon>Amaricoccus</taxon>
    </lineage>
</organism>
<dbReference type="InterPro" id="IPR050833">
    <property type="entry name" value="Poly_Biosynth_Transport"/>
</dbReference>
<evidence type="ECO:0000313" key="9">
    <source>
        <dbReference type="Proteomes" id="UP000319255"/>
    </source>
</evidence>
<comment type="caution">
    <text evidence="8">The sequence shown here is derived from an EMBL/GenBank/DDBJ whole genome shotgun (WGS) entry which is preliminary data.</text>
</comment>
<gene>
    <name evidence="8" type="ORF">FJM51_15830</name>
</gene>
<evidence type="ECO:0000256" key="7">
    <source>
        <dbReference type="SAM" id="Phobius"/>
    </source>
</evidence>
<keyword evidence="4 7" id="KW-0812">Transmembrane</keyword>
<feature type="transmembrane region" description="Helical" evidence="7">
    <location>
        <begin position="69"/>
        <end position="92"/>
    </location>
</feature>
<keyword evidence="3" id="KW-1003">Cell membrane</keyword>
<keyword evidence="5 7" id="KW-1133">Transmembrane helix</keyword>
<evidence type="ECO:0000313" key="8">
    <source>
        <dbReference type="EMBL" id="TPE49163.1"/>
    </source>
</evidence>
<feature type="transmembrane region" description="Helical" evidence="7">
    <location>
        <begin position="308"/>
        <end position="329"/>
    </location>
</feature>
<keyword evidence="9" id="KW-1185">Reference proteome</keyword>
<dbReference type="PANTHER" id="PTHR30250:SF10">
    <property type="entry name" value="LIPOPOLYSACCHARIDE BIOSYNTHESIS PROTEIN WZXC"/>
    <property type="match status" value="1"/>
</dbReference>